<reference evidence="1 2" key="1">
    <citation type="journal article" date="2020" name="BMC Genomics">
        <title>Intraspecific diversification of the crop wild relative Brassica cretica Lam. using demographic model selection.</title>
        <authorList>
            <person name="Kioukis A."/>
            <person name="Michalopoulou V.A."/>
            <person name="Briers L."/>
            <person name="Pirintsos S."/>
            <person name="Studholme D.J."/>
            <person name="Pavlidis P."/>
            <person name="Sarris P.F."/>
        </authorList>
    </citation>
    <scope>NUCLEOTIDE SEQUENCE [LARGE SCALE GENOMIC DNA]</scope>
    <source>
        <strain evidence="2">cv. PFS-1207/04</strain>
    </source>
</reference>
<comment type="caution">
    <text evidence="1">The sequence shown here is derived from an EMBL/GenBank/DDBJ whole genome shotgun (WGS) entry which is preliminary data.</text>
</comment>
<sequence>MFSFSSGLNHISKVKLNDYNKALSGRQPTISNNGTVAAPNDTVARKIERHCSKKIELHCSRKSGVTVTAIMKQSYGNRYEEDEFCTSIDRQPAGVARQSITNIDRHLTVLIDTHINGITSTTSMDCHFIVSIDIDISEQITLKIPKWINLSTMLHLLRMFQGTKADLQPNGAQLCLSWGLVYMGSDYSKKIWKRFELALQFHRFEVNQHPITEVMPVLLKSGQSASREEAIEEKKDCRSTVHPCHRSTPSIDGDARPWAKHYFKTD</sequence>
<proteinExistence type="predicted"/>
<evidence type="ECO:0008006" key="3">
    <source>
        <dbReference type="Google" id="ProtNLM"/>
    </source>
</evidence>
<protein>
    <recommendedName>
        <fullName evidence="3">DUF4283 domain-containing protein</fullName>
    </recommendedName>
</protein>
<gene>
    <name evidence="1" type="ORF">DY000_02040265</name>
</gene>
<keyword evidence="2" id="KW-1185">Reference proteome</keyword>
<evidence type="ECO:0000313" key="2">
    <source>
        <dbReference type="Proteomes" id="UP000266723"/>
    </source>
</evidence>
<evidence type="ECO:0000313" key="1">
    <source>
        <dbReference type="EMBL" id="KAF3531188.1"/>
    </source>
</evidence>
<accession>A0ABQ7BFZ7</accession>
<organism evidence="1 2">
    <name type="scientific">Brassica cretica</name>
    <name type="common">Mustard</name>
    <dbReference type="NCBI Taxonomy" id="69181"/>
    <lineage>
        <taxon>Eukaryota</taxon>
        <taxon>Viridiplantae</taxon>
        <taxon>Streptophyta</taxon>
        <taxon>Embryophyta</taxon>
        <taxon>Tracheophyta</taxon>
        <taxon>Spermatophyta</taxon>
        <taxon>Magnoliopsida</taxon>
        <taxon>eudicotyledons</taxon>
        <taxon>Gunneridae</taxon>
        <taxon>Pentapetalae</taxon>
        <taxon>rosids</taxon>
        <taxon>malvids</taxon>
        <taxon>Brassicales</taxon>
        <taxon>Brassicaceae</taxon>
        <taxon>Brassiceae</taxon>
        <taxon>Brassica</taxon>
    </lineage>
</organism>
<name>A0ABQ7BFZ7_BRACR</name>
<dbReference type="EMBL" id="QGKV02001507">
    <property type="protein sequence ID" value="KAF3531188.1"/>
    <property type="molecule type" value="Genomic_DNA"/>
</dbReference>
<dbReference type="Proteomes" id="UP000266723">
    <property type="component" value="Unassembled WGS sequence"/>
</dbReference>